<dbReference type="Proteomes" id="UP000256661">
    <property type="component" value="Unassembled WGS sequence"/>
</dbReference>
<dbReference type="InterPro" id="IPR036388">
    <property type="entry name" value="WH-like_DNA-bd_sf"/>
</dbReference>
<dbReference type="NCBIfam" id="TIGR02937">
    <property type="entry name" value="sigma70-ECF"/>
    <property type="match status" value="1"/>
</dbReference>
<feature type="domain" description="RNA polymerase sigma-70 region 2" evidence="6">
    <location>
        <begin position="31"/>
        <end position="97"/>
    </location>
</feature>
<organism evidence="8 9">
    <name type="scientific">Thermomonospora umbrina</name>
    <dbReference type="NCBI Taxonomy" id="111806"/>
    <lineage>
        <taxon>Bacteria</taxon>
        <taxon>Bacillati</taxon>
        <taxon>Actinomycetota</taxon>
        <taxon>Actinomycetes</taxon>
        <taxon>Streptosporangiales</taxon>
        <taxon>Thermomonosporaceae</taxon>
        <taxon>Thermomonospora</taxon>
    </lineage>
</organism>
<evidence type="ECO:0000256" key="2">
    <source>
        <dbReference type="ARBA" id="ARBA00023015"/>
    </source>
</evidence>
<evidence type="ECO:0000259" key="6">
    <source>
        <dbReference type="Pfam" id="PF04542"/>
    </source>
</evidence>
<evidence type="ECO:0000256" key="5">
    <source>
        <dbReference type="ARBA" id="ARBA00023163"/>
    </source>
</evidence>
<comment type="similarity">
    <text evidence="1">Belongs to the sigma-70 factor family. ECF subfamily.</text>
</comment>
<dbReference type="Gene3D" id="1.10.10.10">
    <property type="entry name" value="Winged helix-like DNA-binding domain superfamily/Winged helix DNA-binding domain"/>
    <property type="match status" value="1"/>
</dbReference>
<dbReference type="InterPro" id="IPR039425">
    <property type="entry name" value="RNA_pol_sigma-70-like"/>
</dbReference>
<evidence type="ECO:0000256" key="4">
    <source>
        <dbReference type="ARBA" id="ARBA00023125"/>
    </source>
</evidence>
<sequence>MATLMSAESLAVDDADIIAGSREDPEMFAALFDRYSVMLHRYVHRRLGPDIAEDVVAETFLAAFRRRNGFDPARGDVRPWLFGIATRLIARHRRTEAARYRAAARAPVEHTQDFPADRIAAEVSAHAARTVLVKALAGLNAGELDVLLLIAWAQLSYEETAAALEVPIGTVRSRLNRARTKVRTALNGVDPTREQSDG</sequence>
<protein>
    <submittedName>
        <fullName evidence="8">RNA polymerase sigma-70 factor (ECF subfamily)</fullName>
    </submittedName>
</protein>
<dbReference type="Pfam" id="PF04542">
    <property type="entry name" value="Sigma70_r2"/>
    <property type="match status" value="1"/>
</dbReference>
<dbReference type="GO" id="GO:0006352">
    <property type="term" value="P:DNA-templated transcription initiation"/>
    <property type="evidence" value="ECO:0007669"/>
    <property type="project" value="InterPro"/>
</dbReference>
<reference evidence="8 9" key="1">
    <citation type="submission" date="2018-08" db="EMBL/GenBank/DDBJ databases">
        <title>Sequencing the genomes of 1000 actinobacteria strains.</title>
        <authorList>
            <person name="Klenk H.-P."/>
        </authorList>
    </citation>
    <scope>NUCLEOTIDE SEQUENCE [LARGE SCALE GENOMIC DNA]</scope>
    <source>
        <strain evidence="8 9">DSM 43927</strain>
    </source>
</reference>
<gene>
    <name evidence="8" type="ORF">DFJ69_6336</name>
</gene>
<dbReference type="InterPro" id="IPR013249">
    <property type="entry name" value="RNA_pol_sigma70_r4_t2"/>
</dbReference>
<keyword evidence="2" id="KW-0805">Transcription regulation</keyword>
<dbReference type="SUPFAM" id="SSF88659">
    <property type="entry name" value="Sigma3 and sigma4 domains of RNA polymerase sigma factors"/>
    <property type="match status" value="1"/>
</dbReference>
<dbReference type="InterPro" id="IPR013324">
    <property type="entry name" value="RNA_pol_sigma_r3/r4-like"/>
</dbReference>
<dbReference type="Gene3D" id="1.10.1740.10">
    <property type="match status" value="1"/>
</dbReference>
<dbReference type="SUPFAM" id="SSF88946">
    <property type="entry name" value="Sigma2 domain of RNA polymerase sigma factors"/>
    <property type="match status" value="1"/>
</dbReference>
<dbReference type="InterPro" id="IPR007627">
    <property type="entry name" value="RNA_pol_sigma70_r2"/>
</dbReference>
<evidence type="ECO:0000313" key="9">
    <source>
        <dbReference type="Proteomes" id="UP000256661"/>
    </source>
</evidence>
<proteinExistence type="inferred from homology"/>
<dbReference type="PANTHER" id="PTHR43133">
    <property type="entry name" value="RNA POLYMERASE ECF-TYPE SIGMA FACTO"/>
    <property type="match status" value="1"/>
</dbReference>
<evidence type="ECO:0000259" key="7">
    <source>
        <dbReference type="Pfam" id="PF08281"/>
    </source>
</evidence>
<dbReference type="InterPro" id="IPR013325">
    <property type="entry name" value="RNA_pol_sigma_r2"/>
</dbReference>
<keyword evidence="9" id="KW-1185">Reference proteome</keyword>
<dbReference type="GO" id="GO:0016987">
    <property type="term" value="F:sigma factor activity"/>
    <property type="evidence" value="ECO:0007669"/>
    <property type="project" value="UniProtKB-KW"/>
</dbReference>
<keyword evidence="3" id="KW-0731">Sigma factor</keyword>
<dbReference type="OrthoDB" id="5518337at2"/>
<evidence type="ECO:0000256" key="1">
    <source>
        <dbReference type="ARBA" id="ARBA00010641"/>
    </source>
</evidence>
<feature type="domain" description="RNA polymerase sigma factor 70 region 4 type 2" evidence="7">
    <location>
        <begin position="132"/>
        <end position="181"/>
    </location>
</feature>
<dbReference type="GO" id="GO:0003677">
    <property type="term" value="F:DNA binding"/>
    <property type="evidence" value="ECO:0007669"/>
    <property type="project" value="UniProtKB-KW"/>
</dbReference>
<accession>A0A3D9SXS8</accession>
<evidence type="ECO:0000256" key="3">
    <source>
        <dbReference type="ARBA" id="ARBA00023082"/>
    </source>
</evidence>
<dbReference type="CDD" id="cd06171">
    <property type="entry name" value="Sigma70_r4"/>
    <property type="match status" value="1"/>
</dbReference>
<keyword evidence="4" id="KW-0238">DNA-binding</keyword>
<name>A0A3D9SXS8_9ACTN</name>
<dbReference type="PANTHER" id="PTHR43133:SF8">
    <property type="entry name" value="RNA POLYMERASE SIGMA FACTOR HI_1459-RELATED"/>
    <property type="match status" value="1"/>
</dbReference>
<dbReference type="AlphaFoldDB" id="A0A3D9SXS8"/>
<comment type="caution">
    <text evidence="8">The sequence shown here is derived from an EMBL/GenBank/DDBJ whole genome shotgun (WGS) entry which is preliminary data.</text>
</comment>
<dbReference type="EMBL" id="QTTT01000001">
    <property type="protein sequence ID" value="REF00757.1"/>
    <property type="molecule type" value="Genomic_DNA"/>
</dbReference>
<dbReference type="Pfam" id="PF08281">
    <property type="entry name" value="Sigma70_r4_2"/>
    <property type="match status" value="1"/>
</dbReference>
<evidence type="ECO:0000313" key="8">
    <source>
        <dbReference type="EMBL" id="REF00757.1"/>
    </source>
</evidence>
<keyword evidence="5" id="KW-0804">Transcription</keyword>
<dbReference type="InterPro" id="IPR014284">
    <property type="entry name" value="RNA_pol_sigma-70_dom"/>
</dbReference>